<dbReference type="Proteomes" id="UP000302139">
    <property type="component" value="Unassembled WGS sequence"/>
</dbReference>
<dbReference type="EMBL" id="BJHX01000001">
    <property type="protein sequence ID" value="GDY61527.1"/>
    <property type="molecule type" value="Genomic_DNA"/>
</dbReference>
<name>A0A4D4N1J4_STRAX</name>
<reference evidence="2 3" key="1">
    <citation type="submission" date="2019-04" db="EMBL/GenBank/DDBJ databases">
        <title>Draft genome sequences of Streptomyces avermitilis ATCC 31267.</title>
        <authorList>
            <person name="Komaki H."/>
            <person name="Tamura T."/>
            <person name="Hosoyama A."/>
        </authorList>
    </citation>
    <scope>NUCLEOTIDE SEQUENCE [LARGE SCALE GENOMIC DNA]</scope>
    <source>
        <strain evidence="2 3">ATCC 31267</strain>
    </source>
</reference>
<evidence type="ECO:0000313" key="2">
    <source>
        <dbReference type="EMBL" id="GDY78371.1"/>
    </source>
</evidence>
<protein>
    <submittedName>
        <fullName evidence="2">Uncharacterized protein</fullName>
    </submittedName>
</protein>
<evidence type="ECO:0000313" key="3">
    <source>
        <dbReference type="Proteomes" id="UP000299211"/>
    </source>
</evidence>
<gene>
    <name evidence="1" type="ORF">SAV14893_009200</name>
    <name evidence="2" type="ORF">SAV31267_078560</name>
</gene>
<dbReference type="AlphaFoldDB" id="A0A4D4N1J4"/>
<accession>A0A4D4N1J4</accession>
<evidence type="ECO:0000313" key="4">
    <source>
        <dbReference type="Proteomes" id="UP000302139"/>
    </source>
</evidence>
<sequence>MEPGEHPLLPGATHTAEAPDVTDLAVHQGHLLLSAIVVEVTDGMEIAVHGGQGGIHDSFDT</sequence>
<dbReference type="EMBL" id="BJHY01000001">
    <property type="protein sequence ID" value="GDY78371.1"/>
    <property type="molecule type" value="Genomic_DNA"/>
</dbReference>
<evidence type="ECO:0000313" key="1">
    <source>
        <dbReference type="EMBL" id="GDY61527.1"/>
    </source>
</evidence>
<organism evidence="2 3">
    <name type="scientific">Streptomyces avermitilis</name>
    <dbReference type="NCBI Taxonomy" id="33903"/>
    <lineage>
        <taxon>Bacteria</taxon>
        <taxon>Bacillati</taxon>
        <taxon>Actinomycetota</taxon>
        <taxon>Actinomycetes</taxon>
        <taxon>Kitasatosporales</taxon>
        <taxon>Streptomycetaceae</taxon>
        <taxon>Streptomyces</taxon>
    </lineage>
</organism>
<proteinExistence type="predicted"/>
<comment type="caution">
    <text evidence="2">The sequence shown here is derived from an EMBL/GenBank/DDBJ whole genome shotgun (WGS) entry which is preliminary data.</text>
</comment>
<reference evidence="1 4" key="2">
    <citation type="submission" date="2019-04" db="EMBL/GenBank/DDBJ databases">
        <title>Draft genome sequences of Streptomyces avermitilis NBRC 14893.</title>
        <authorList>
            <person name="Komaki H."/>
            <person name="Tamura T."/>
            <person name="Hosoyama A."/>
        </authorList>
    </citation>
    <scope>NUCLEOTIDE SEQUENCE [LARGE SCALE GENOMIC DNA]</scope>
    <source>
        <strain evidence="1 4">NBRC 14893</strain>
    </source>
</reference>
<dbReference type="Proteomes" id="UP000299211">
    <property type="component" value="Unassembled WGS sequence"/>
</dbReference>